<protein>
    <submittedName>
        <fullName evidence="2">Uncharacterized protein</fullName>
    </submittedName>
</protein>
<keyword evidence="1" id="KW-0732">Signal</keyword>
<dbReference type="RefSeq" id="WP_382422081.1">
    <property type="nucleotide sequence ID" value="NZ_JBHSCW010000003.1"/>
</dbReference>
<dbReference type="Proteomes" id="UP001595799">
    <property type="component" value="Unassembled WGS sequence"/>
</dbReference>
<comment type="caution">
    <text evidence="2">The sequence shown here is derived from an EMBL/GenBank/DDBJ whole genome shotgun (WGS) entry which is preliminary data.</text>
</comment>
<name>A0ABV8UKD8_9PROT</name>
<dbReference type="EMBL" id="JBHSCW010000003">
    <property type="protein sequence ID" value="MFC4351757.1"/>
    <property type="molecule type" value="Genomic_DNA"/>
</dbReference>
<organism evidence="2 3">
    <name type="scientific">Fodinicurvata halophila</name>
    <dbReference type="NCBI Taxonomy" id="1419723"/>
    <lineage>
        <taxon>Bacteria</taxon>
        <taxon>Pseudomonadati</taxon>
        <taxon>Pseudomonadota</taxon>
        <taxon>Alphaproteobacteria</taxon>
        <taxon>Rhodospirillales</taxon>
        <taxon>Rhodovibrionaceae</taxon>
        <taxon>Fodinicurvata</taxon>
    </lineage>
</organism>
<feature type="chain" id="PRO_5046713273" evidence="1">
    <location>
        <begin position="28"/>
        <end position="301"/>
    </location>
</feature>
<evidence type="ECO:0000256" key="1">
    <source>
        <dbReference type="SAM" id="SignalP"/>
    </source>
</evidence>
<proteinExistence type="predicted"/>
<accession>A0ABV8UKD8</accession>
<evidence type="ECO:0000313" key="2">
    <source>
        <dbReference type="EMBL" id="MFC4351757.1"/>
    </source>
</evidence>
<feature type="signal peptide" evidence="1">
    <location>
        <begin position="1"/>
        <end position="27"/>
    </location>
</feature>
<keyword evidence="3" id="KW-1185">Reference proteome</keyword>
<evidence type="ECO:0000313" key="3">
    <source>
        <dbReference type="Proteomes" id="UP001595799"/>
    </source>
</evidence>
<reference evidence="3" key="1">
    <citation type="journal article" date="2019" name="Int. J. Syst. Evol. Microbiol.">
        <title>The Global Catalogue of Microorganisms (GCM) 10K type strain sequencing project: providing services to taxonomists for standard genome sequencing and annotation.</title>
        <authorList>
            <consortium name="The Broad Institute Genomics Platform"/>
            <consortium name="The Broad Institute Genome Sequencing Center for Infectious Disease"/>
            <person name="Wu L."/>
            <person name="Ma J."/>
        </authorList>
    </citation>
    <scope>NUCLEOTIDE SEQUENCE [LARGE SCALE GENOMIC DNA]</scope>
    <source>
        <strain evidence="3">CECT 8472</strain>
    </source>
</reference>
<gene>
    <name evidence="2" type="ORF">ACFOW6_09410</name>
</gene>
<sequence>MPVLRVTCGALLGGAASALLLISPLCAQEHFARYESDFGPLALVISEESGEVTGEYPNYSGRVVGRYDHDASVVEATWIQAQSEVRCDSDRNGSHHWGRVSWELDAGHDLSGRWGYCEQPLDHAWNAQKLSGTLFRPVEEKQGTSEDSSGAAEITEQDVYGVLRQQWGQYAHLSEHQIIAADFTCNGAVERAIGWHDLDNPEGPFYRVMLVVRGPGGAPKGHTVTLVPDSEGLDGLQRLQGELDVMLMAEEISDDALAEMLPGRGGVCPRAIRIEDGLTDAIRLFWNPDESADQALIFFRN</sequence>